<protein>
    <recommendedName>
        <fullName evidence="4">Secreted protein</fullName>
    </recommendedName>
</protein>
<evidence type="ECO:0008006" key="4">
    <source>
        <dbReference type="Google" id="ProtNLM"/>
    </source>
</evidence>
<name>A0ABP5JA79_9ACTN</name>
<reference evidence="3" key="1">
    <citation type="journal article" date="2019" name="Int. J. Syst. Evol. Microbiol.">
        <title>The Global Catalogue of Microorganisms (GCM) 10K type strain sequencing project: providing services to taxonomists for standard genome sequencing and annotation.</title>
        <authorList>
            <consortium name="The Broad Institute Genomics Platform"/>
            <consortium name="The Broad Institute Genome Sequencing Center for Infectious Disease"/>
            <person name="Wu L."/>
            <person name="Ma J."/>
        </authorList>
    </citation>
    <scope>NUCLEOTIDE SEQUENCE [LARGE SCALE GENOMIC DNA]</scope>
    <source>
        <strain evidence="3">JCM 14559</strain>
    </source>
</reference>
<proteinExistence type="predicted"/>
<comment type="caution">
    <text evidence="2">The sequence shown here is derived from an EMBL/GenBank/DDBJ whole genome shotgun (WGS) entry which is preliminary data.</text>
</comment>
<keyword evidence="3" id="KW-1185">Reference proteome</keyword>
<dbReference type="EMBL" id="BAAANS010000049">
    <property type="protein sequence ID" value="GAA2114642.1"/>
    <property type="molecule type" value="Genomic_DNA"/>
</dbReference>
<evidence type="ECO:0000313" key="3">
    <source>
        <dbReference type="Proteomes" id="UP001500897"/>
    </source>
</evidence>
<accession>A0ABP5JA79</accession>
<feature type="chain" id="PRO_5046729889" description="Secreted protein" evidence="1">
    <location>
        <begin position="24"/>
        <end position="156"/>
    </location>
</feature>
<evidence type="ECO:0000256" key="1">
    <source>
        <dbReference type="SAM" id="SignalP"/>
    </source>
</evidence>
<gene>
    <name evidence="2" type="ORF">GCM10009759_59060</name>
</gene>
<feature type="signal peptide" evidence="1">
    <location>
        <begin position="1"/>
        <end position="23"/>
    </location>
</feature>
<dbReference type="Proteomes" id="UP001500897">
    <property type="component" value="Unassembled WGS sequence"/>
</dbReference>
<sequence length="156" mass="16270">MVRLGITAVLALAPLAGTVGAHAAPAAPKDRMPKGAGVSAVINDGTVTGGNSYVHTDLSSGTLSFWSENGARYGQSQYSAITAIQYQKNSGGQIHLQFFYNEGGNSHPDEGAFYQSAGETRSYSWGFVSLPANCSAVGKMKVDGQGEFLTPPDHPC</sequence>
<organism evidence="2 3">
    <name type="scientific">Kitasatospora saccharophila</name>
    <dbReference type="NCBI Taxonomy" id="407973"/>
    <lineage>
        <taxon>Bacteria</taxon>
        <taxon>Bacillati</taxon>
        <taxon>Actinomycetota</taxon>
        <taxon>Actinomycetes</taxon>
        <taxon>Kitasatosporales</taxon>
        <taxon>Streptomycetaceae</taxon>
        <taxon>Kitasatospora</taxon>
    </lineage>
</organism>
<keyword evidence="1" id="KW-0732">Signal</keyword>
<evidence type="ECO:0000313" key="2">
    <source>
        <dbReference type="EMBL" id="GAA2114642.1"/>
    </source>
</evidence>